<accession>A0A3B0W2E3</accession>
<evidence type="ECO:0008006" key="2">
    <source>
        <dbReference type="Google" id="ProtNLM"/>
    </source>
</evidence>
<dbReference type="EMBL" id="UOEU01001089">
    <property type="protein sequence ID" value="VAW43469.1"/>
    <property type="molecule type" value="Genomic_DNA"/>
</dbReference>
<name>A0A3B0W2E3_9ZZZZ</name>
<evidence type="ECO:0000313" key="1">
    <source>
        <dbReference type="EMBL" id="VAW43469.1"/>
    </source>
</evidence>
<protein>
    <recommendedName>
        <fullName evidence="2">Toxin</fullName>
    </recommendedName>
</protein>
<gene>
    <name evidence="1" type="ORF">MNBD_CHLOROFLEXI01-546</name>
</gene>
<dbReference type="AlphaFoldDB" id="A0A3B0W2E3"/>
<organism evidence="1">
    <name type="scientific">hydrothermal vent metagenome</name>
    <dbReference type="NCBI Taxonomy" id="652676"/>
    <lineage>
        <taxon>unclassified sequences</taxon>
        <taxon>metagenomes</taxon>
        <taxon>ecological metagenomes</taxon>
    </lineage>
</organism>
<reference evidence="1" key="1">
    <citation type="submission" date="2018-06" db="EMBL/GenBank/DDBJ databases">
        <authorList>
            <person name="Zhirakovskaya E."/>
        </authorList>
    </citation>
    <scope>NUCLEOTIDE SEQUENCE</scope>
</reference>
<sequence length="89" mass="10594">MEFAFNEDKNQQLFEKRGVTFQNAIDAILEKGILADFPHPNHEKYPNQRIFVVEIKGYTHCIPYVEDNDLIFMKTIFPSRKFMKLLENK</sequence>
<proteinExistence type="predicted"/>